<dbReference type="GeneID" id="33361870"/>
<protein>
    <recommendedName>
        <fullName evidence="7">Uncharacterized AAA domain-containing protein ycf46</fullName>
    </recommendedName>
</protein>
<evidence type="ECO:0000256" key="3">
    <source>
        <dbReference type="ARBA" id="ARBA00022640"/>
    </source>
</evidence>
<dbReference type="InterPro" id="IPR003959">
    <property type="entry name" value="ATPase_AAA_core"/>
</dbReference>
<dbReference type="AlphaFoldDB" id="A0A1Z1MS88"/>
<dbReference type="Gene3D" id="3.40.50.300">
    <property type="entry name" value="P-loop containing nucleotide triphosphate hydrolases"/>
    <property type="match status" value="1"/>
</dbReference>
<comment type="similarity">
    <text evidence="6">Belongs to the AAA ATPase family. Highly divergent.</text>
</comment>
<name>A0A1Z1MS88_9FLOR</name>
<reference evidence="9" key="1">
    <citation type="journal article" date="2017" name="J. Phycol.">
        <title>Analysis of chloroplast genomes and a supermatrix inform reclassification of the Rhodomelaceae (Rhodophyta).</title>
        <authorList>
            <person name="Diaz-Tapia P."/>
            <person name="Maggs C.A."/>
            <person name="West J.A."/>
            <person name="Verbruggen H."/>
        </authorList>
    </citation>
    <scope>NUCLEOTIDE SEQUENCE</scope>
    <source>
        <strain evidence="9">PD1720</strain>
    </source>
</reference>
<accession>A0A1Z1MS88</accession>
<evidence type="ECO:0000256" key="1">
    <source>
        <dbReference type="ARBA" id="ARBA00004229"/>
    </source>
</evidence>
<evidence type="ECO:0000256" key="5">
    <source>
        <dbReference type="ARBA" id="ARBA00022840"/>
    </source>
</evidence>
<keyword evidence="2 9" id="KW-0150">Chloroplast</keyword>
<dbReference type="Pfam" id="PF00004">
    <property type="entry name" value="AAA"/>
    <property type="match status" value="1"/>
</dbReference>
<dbReference type="PANTHER" id="PTHR42960">
    <property type="entry name" value="YCF46 PROTEIN"/>
    <property type="match status" value="1"/>
</dbReference>
<comment type="subcellular location">
    <subcellularLocation>
        <location evidence="1">Plastid</location>
        <location evidence="1">Chloroplast</location>
    </subcellularLocation>
</comment>
<dbReference type="InterPro" id="IPR027417">
    <property type="entry name" value="P-loop_NTPase"/>
</dbReference>
<evidence type="ECO:0000256" key="4">
    <source>
        <dbReference type="ARBA" id="ARBA00022741"/>
    </source>
</evidence>
<evidence type="ECO:0000256" key="6">
    <source>
        <dbReference type="ARBA" id="ARBA00038088"/>
    </source>
</evidence>
<dbReference type="InterPro" id="IPR003593">
    <property type="entry name" value="AAA+_ATPase"/>
</dbReference>
<sequence>MKFEEKIKKIIASNNSLIYIQTNEEERLENILININNRLFRESIQTWDFVDGYKNQPESVSVCKQNPLEALNKIEICTSINTKIFFLKDFHIFFNDATINRKLKNLYRFLKKNNQCIFMSGTDLEIPNNLTDYITQIKLPLPNEQEIENEIEKFFKHTNININNNKTIINKAYKGFTIKQIRLSLFQLLGYNFNISQILNQIFKEKSHNLNKNNGLKLYNNKNTNIGGLNNLKKWLKSRKITLSKQANAYGIKTPKGILLVGIQGTGKSLSAHSISAEWNLPLLKLDIGKVFASTLGESETRIEKIIQISQAMSPCILWIDEIDKIFTKNNNINDSGTTQRVTSILLSWLSEKESEIFIIATANTINNLPSEMLRKGRFDEIFFVDLPNFKNRMNIFKVHLKRIRPLTWNRYNIYYFSKISSGFSGSEIEQAIVNAMYLGFNHNREFTSIDIINSIRDIIPMSRTNHKEIKKMRNWGYSGKVQIA</sequence>
<evidence type="ECO:0000256" key="2">
    <source>
        <dbReference type="ARBA" id="ARBA00022528"/>
    </source>
</evidence>
<feature type="domain" description="AAA+ ATPase" evidence="8">
    <location>
        <begin position="254"/>
        <end position="389"/>
    </location>
</feature>
<dbReference type="Gene3D" id="1.10.8.60">
    <property type="match status" value="1"/>
</dbReference>
<dbReference type="PANTHER" id="PTHR42960:SF1">
    <property type="entry name" value="YCF46 PROTEIN"/>
    <property type="match status" value="1"/>
</dbReference>
<dbReference type="InterPro" id="IPR052381">
    <property type="entry name" value="AAA_domain_protein"/>
</dbReference>
<organism evidence="9">
    <name type="scientific">Kapraunia schneideri</name>
    <dbReference type="NCBI Taxonomy" id="717899"/>
    <lineage>
        <taxon>Eukaryota</taxon>
        <taxon>Rhodophyta</taxon>
        <taxon>Florideophyceae</taxon>
        <taxon>Rhodymeniophycidae</taxon>
        <taxon>Ceramiales</taxon>
        <taxon>Rhodomelaceae</taxon>
        <taxon>Kapraunia</taxon>
    </lineage>
</organism>
<dbReference type="GO" id="GO:0016887">
    <property type="term" value="F:ATP hydrolysis activity"/>
    <property type="evidence" value="ECO:0007669"/>
    <property type="project" value="InterPro"/>
</dbReference>
<dbReference type="RefSeq" id="YP_009399210.1">
    <property type="nucleotide sequence ID" value="NC_035296.1"/>
</dbReference>
<gene>
    <name evidence="9" type="primary">ycf46</name>
</gene>
<keyword evidence="4" id="KW-0547">Nucleotide-binding</keyword>
<dbReference type="GO" id="GO:0005524">
    <property type="term" value="F:ATP binding"/>
    <property type="evidence" value="ECO:0007669"/>
    <property type="project" value="UniProtKB-KW"/>
</dbReference>
<geneLocation type="chloroplast" evidence="9"/>
<evidence type="ECO:0000313" key="9">
    <source>
        <dbReference type="EMBL" id="ARW68816.1"/>
    </source>
</evidence>
<dbReference type="SUPFAM" id="SSF52540">
    <property type="entry name" value="P-loop containing nucleoside triphosphate hydrolases"/>
    <property type="match status" value="1"/>
</dbReference>
<keyword evidence="5" id="KW-0067">ATP-binding</keyword>
<evidence type="ECO:0000259" key="8">
    <source>
        <dbReference type="SMART" id="SM00382"/>
    </source>
</evidence>
<keyword evidence="3 9" id="KW-0934">Plastid</keyword>
<evidence type="ECO:0000256" key="7">
    <source>
        <dbReference type="ARBA" id="ARBA00040480"/>
    </source>
</evidence>
<proteinExistence type="inferred from homology"/>
<dbReference type="EMBL" id="MF101454">
    <property type="protein sequence ID" value="ARW68816.1"/>
    <property type="molecule type" value="Genomic_DNA"/>
</dbReference>
<dbReference type="SMART" id="SM00382">
    <property type="entry name" value="AAA"/>
    <property type="match status" value="1"/>
</dbReference>
<dbReference type="GO" id="GO:0009507">
    <property type="term" value="C:chloroplast"/>
    <property type="evidence" value="ECO:0007669"/>
    <property type="project" value="UniProtKB-SubCell"/>
</dbReference>